<comment type="caution">
    <text evidence="2">The sequence shown here is derived from an EMBL/GenBank/DDBJ whole genome shotgun (WGS) entry which is preliminary data.</text>
</comment>
<evidence type="ECO:0000259" key="1">
    <source>
        <dbReference type="Pfam" id="PF13391"/>
    </source>
</evidence>
<keyword evidence="2" id="KW-0540">Nuclease</keyword>
<protein>
    <submittedName>
        <fullName evidence="2">HNH endonuclease</fullName>
    </submittedName>
</protein>
<proteinExistence type="predicted"/>
<organism evidence="2 3">
    <name type="scientific">Tamlana crocina</name>
    <dbReference type="NCBI Taxonomy" id="393006"/>
    <lineage>
        <taxon>Bacteria</taxon>
        <taxon>Pseudomonadati</taxon>
        <taxon>Bacteroidota</taxon>
        <taxon>Flavobacteriia</taxon>
        <taxon>Flavobacteriales</taxon>
        <taxon>Flavobacteriaceae</taxon>
        <taxon>Tamlana</taxon>
    </lineage>
</organism>
<evidence type="ECO:0000313" key="3">
    <source>
        <dbReference type="Proteomes" id="UP000760545"/>
    </source>
</evidence>
<dbReference type="RefSeq" id="WP_167919703.1">
    <property type="nucleotide sequence ID" value="NZ_JAAVJS010000029.1"/>
</dbReference>
<dbReference type="PIRSF" id="PIRSF030850">
    <property type="entry name" value="UCP030850"/>
    <property type="match status" value="1"/>
</dbReference>
<feature type="domain" description="HNH nuclease" evidence="1">
    <location>
        <begin position="220"/>
        <end position="274"/>
    </location>
</feature>
<dbReference type="GO" id="GO:0004519">
    <property type="term" value="F:endonuclease activity"/>
    <property type="evidence" value="ECO:0007669"/>
    <property type="project" value="UniProtKB-KW"/>
</dbReference>
<keyword evidence="2" id="KW-0255">Endonuclease</keyword>
<reference evidence="2 3" key="1">
    <citation type="submission" date="2020-03" db="EMBL/GenBank/DDBJ databases">
        <title>Tamlana sp. nov, isolated from XXX.</title>
        <authorList>
            <person name="Cao W.R."/>
        </authorList>
    </citation>
    <scope>NUCLEOTIDE SEQUENCE [LARGE SCALE GENOMIC DNA]</scope>
    <source>
        <strain evidence="2 3">HST1-43</strain>
    </source>
</reference>
<dbReference type="Proteomes" id="UP000760545">
    <property type="component" value="Unassembled WGS sequence"/>
</dbReference>
<dbReference type="Pfam" id="PF13391">
    <property type="entry name" value="HNH_2"/>
    <property type="match status" value="1"/>
</dbReference>
<gene>
    <name evidence="2" type="ORF">HC176_14940</name>
</gene>
<dbReference type="InterPro" id="IPR003615">
    <property type="entry name" value="HNH_nuc"/>
</dbReference>
<dbReference type="InterPro" id="IPR011396">
    <property type="entry name" value="PT_DNA_restrict"/>
</dbReference>
<sequence>MNESLNKYIHFFETLNRGYNKGLGRAPHKPVLLLAIIQLIKKKDILFNRIFITPELVLEFKNIWNLAVNTVHVSNFALPFFHMRSEPFWRLAIKSGITVAVTKSKSIKSFKSLKESISFAEIDKELLQLLSETESRNILEQIIIQKYFKHTRLDYTDIEAGIYAETLKIENQILHEDKTEYQNHLKELRGALGDDEYEEELFIRGGLFKKTIPKIYDYSCCISGMKIQSTLGTQMIDACHIIPFSISNDDTIPNGISLSPNLHRAFDRGLITINQDYIVRISPTVTENKTMFSLSQFNGKQIRLPQKANWFPSPESLQWHNKRHYPEKCVSYKSRVWLD</sequence>
<keyword evidence="3" id="KW-1185">Reference proteome</keyword>
<accession>A0ABX1DJC5</accession>
<dbReference type="EMBL" id="JAAVJS010000029">
    <property type="protein sequence ID" value="NJX16783.1"/>
    <property type="molecule type" value="Genomic_DNA"/>
</dbReference>
<evidence type="ECO:0000313" key="2">
    <source>
        <dbReference type="EMBL" id="NJX16783.1"/>
    </source>
</evidence>
<name>A0ABX1DJC5_9FLAO</name>
<keyword evidence="2" id="KW-0378">Hydrolase</keyword>